<proteinExistence type="predicted"/>
<keyword evidence="5" id="KW-1185">Reference proteome</keyword>
<accession>A0ABU1BBX3</accession>
<dbReference type="Gene3D" id="3.30.70.270">
    <property type="match status" value="1"/>
</dbReference>
<protein>
    <recommendedName>
        <fullName evidence="1">diguanylate cyclase</fullName>
        <ecNumber evidence="1">2.7.7.65</ecNumber>
    </recommendedName>
</protein>
<evidence type="ECO:0000313" key="5">
    <source>
        <dbReference type="Proteomes" id="UP001226574"/>
    </source>
</evidence>
<dbReference type="GO" id="GO:0052621">
    <property type="term" value="F:diguanylate cyclase activity"/>
    <property type="evidence" value="ECO:0007669"/>
    <property type="project" value="UniProtKB-EC"/>
</dbReference>
<evidence type="ECO:0000256" key="2">
    <source>
        <dbReference type="ARBA" id="ARBA00034247"/>
    </source>
</evidence>
<dbReference type="PANTHER" id="PTHR45138">
    <property type="entry name" value="REGULATORY COMPONENTS OF SENSORY TRANSDUCTION SYSTEM"/>
    <property type="match status" value="1"/>
</dbReference>
<dbReference type="InterPro" id="IPR029787">
    <property type="entry name" value="Nucleotide_cyclase"/>
</dbReference>
<dbReference type="PROSITE" id="PS50887">
    <property type="entry name" value="GGDEF"/>
    <property type="match status" value="1"/>
</dbReference>
<gene>
    <name evidence="4" type="ORF">RC083_10475</name>
</gene>
<keyword evidence="4" id="KW-0548">Nucleotidyltransferase</keyword>
<evidence type="ECO:0000259" key="3">
    <source>
        <dbReference type="PROSITE" id="PS50887"/>
    </source>
</evidence>
<dbReference type="SUPFAM" id="SSF55073">
    <property type="entry name" value="Nucleotide cyclase"/>
    <property type="match status" value="1"/>
</dbReference>
<dbReference type="CDD" id="cd01949">
    <property type="entry name" value="GGDEF"/>
    <property type="match status" value="1"/>
</dbReference>
<dbReference type="NCBIfam" id="TIGR00254">
    <property type="entry name" value="GGDEF"/>
    <property type="match status" value="1"/>
</dbReference>
<evidence type="ECO:0000313" key="4">
    <source>
        <dbReference type="EMBL" id="MDQ9092014.1"/>
    </source>
</evidence>
<comment type="caution">
    <text evidence="4">The sequence shown here is derived from an EMBL/GenBank/DDBJ whole genome shotgun (WGS) entry which is preliminary data.</text>
</comment>
<organism evidence="4 5">
    <name type="scientific">Pseudoalteromonas haloplanktis</name>
    <name type="common">Alteromonas haloplanktis</name>
    <dbReference type="NCBI Taxonomy" id="228"/>
    <lineage>
        <taxon>Bacteria</taxon>
        <taxon>Pseudomonadati</taxon>
        <taxon>Pseudomonadota</taxon>
        <taxon>Gammaproteobacteria</taxon>
        <taxon>Alteromonadales</taxon>
        <taxon>Pseudoalteromonadaceae</taxon>
        <taxon>Pseudoalteromonas</taxon>
    </lineage>
</organism>
<dbReference type="InterPro" id="IPR050469">
    <property type="entry name" value="Diguanylate_Cyclase"/>
</dbReference>
<sequence>MITTPCGHEWIVFLTQQVEEQSLDTALITAVSGLPEINVFALYINKHFDPQISPTLLNADSQIAPLSSVELMHLLEKVSKNKIRVSCAFAGVTTYVPMYYLGTVIGLLIVESKDELPEDVGMLARHILNVYANQLALIHKSRLDPLTELLNRQTFDKKVIEILSEEDFSGKGEISTENQSWYLAIIDIDHFKRVNDNFGHVIGDEVILLVSRLLKDNFRFKDYVFRYGGEEFAVLFQSYDKVAARQKLNCLRANIAEYPFPQVGNLTVSAGFLELSYVDMVASLVHKADLALYESKNNGRNLVTAYSDLGLVDDIANDDDIELF</sequence>
<dbReference type="InterPro" id="IPR000160">
    <property type="entry name" value="GGDEF_dom"/>
</dbReference>
<reference evidence="4 5" key="1">
    <citation type="submission" date="2023-08" db="EMBL/GenBank/DDBJ databases">
        <title>Pseudoalteromonas haloplanktis LL1 genome.</title>
        <authorList>
            <person name="Wu S."/>
        </authorList>
    </citation>
    <scope>NUCLEOTIDE SEQUENCE [LARGE SCALE GENOMIC DNA]</scope>
    <source>
        <strain evidence="4 5">LL1</strain>
    </source>
</reference>
<dbReference type="InterPro" id="IPR043128">
    <property type="entry name" value="Rev_trsase/Diguanyl_cyclase"/>
</dbReference>
<dbReference type="EC" id="2.7.7.65" evidence="1"/>
<dbReference type="PANTHER" id="PTHR45138:SF9">
    <property type="entry name" value="DIGUANYLATE CYCLASE DGCM-RELATED"/>
    <property type="match status" value="1"/>
</dbReference>
<dbReference type="Pfam" id="PF00990">
    <property type="entry name" value="GGDEF"/>
    <property type="match status" value="1"/>
</dbReference>
<evidence type="ECO:0000256" key="1">
    <source>
        <dbReference type="ARBA" id="ARBA00012528"/>
    </source>
</evidence>
<dbReference type="EMBL" id="JAVIFY010000006">
    <property type="protein sequence ID" value="MDQ9092014.1"/>
    <property type="molecule type" value="Genomic_DNA"/>
</dbReference>
<comment type="catalytic activity">
    <reaction evidence="2">
        <text>2 GTP = 3',3'-c-di-GMP + 2 diphosphate</text>
        <dbReference type="Rhea" id="RHEA:24898"/>
        <dbReference type="ChEBI" id="CHEBI:33019"/>
        <dbReference type="ChEBI" id="CHEBI:37565"/>
        <dbReference type="ChEBI" id="CHEBI:58805"/>
        <dbReference type="EC" id="2.7.7.65"/>
    </reaction>
</comment>
<dbReference type="RefSeq" id="WP_016708582.1">
    <property type="nucleotide sequence ID" value="NZ_JAVIFY010000006.1"/>
</dbReference>
<name>A0ABU1BBX3_PSEHA</name>
<dbReference type="Proteomes" id="UP001226574">
    <property type="component" value="Unassembled WGS sequence"/>
</dbReference>
<dbReference type="SMART" id="SM00267">
    <property type="entry name" value="GGDEF"/>
    <property type="match status" value="1"/>
</dbReference>
<feature type="domain" description="GGDEF" evidence="3">
    <location>
        <begin position="179"/>
        <end position="308"/>
    </location>
</feature>
<keyword evidence="4" id="KW-0808">Transferase</keyword>